<protein>
    <submittedName>
        <fullName evidence="2">Uncharacterized protein</fullName>
    </submittedName>
</protein>
<feature type="compositionally biased region" description="Low complexity" evidence="1">
    <location>
        <begin position="71"/>
        <end position="88"/>
    </location>
</feature>
<name>A0ABN0ZDA6_9ACTN</name>
<proteinExistence type="predicted"/>
<evidence type="ECO:0000313" key="2">
    <source>
        <dbReference type="EMBL" id="GAA0443978.1"/>
    </source>
</evidence>
<comment type="caution">
    <text evidence="2">The sequence shown here is derived from an EMBL/GenBank/DDBJ whole genome shotgun (WGS) entry which is preliminary data.</text>
</comment>
<reference evidence="2 3" key="1">
    <citation type="journal article" date="2019" name="Int. J. Syst. Evol. Microbiol.">
        <title>The Global Catalogue of Microorganisms (GCM) 10K type strain sequencing project: providing services to taxonomists for standard genome sequencing and annotation.</title>
        <authorList>
            <consortium name="The Broad Institute Genomics Platform"/>
            <consortium name="The Broad Institute Genome Sequencing Center for Infectious Disease"/>
            <person name="Wu L."/>
            <person name="Ma J."/>
        </authorList>
    </citation>
    <scope>NUCLEOTIDE SEQUENCE [LARGE SCALE GENOMIC DNA]</scope>
    <source>
        <strain evidence="2 3">JCM 10649</strain>
    </source>
</reference>
<organism evidence="2 3">
    <name type="scientific">Streptomyces stramineus</name>
    <dbReference type="NCBI Taxonomy" id="173861"/>
    <lineage>
        <taxon>Bacteria</taxon>
        <taxon>Bacillati</taxon>
        <taxon>Actinomycetota</taxon>
        <taxon>Actinomycetes</taxon>
        <taxon>Kitasatosporales</taxon>
        <taxon>Streptomycetaceae</taxon>
        <taxon>Streptomyces</taxon>
    </lineage>
</organism>
<feature type="region of interest" description="Disordered" evidence="1">
    <location>
        <begin position="1"/>
        <end position="95"/>
    </location>
</feature>
<sequence length="95" mass="9707">MSKAENQPAPTGMEEEATTPATSNVVDLMAALQASIDRADTDTGEAAPAQPRKTAPTKKTTKATAKKTAAKKTTAGVTKPGGKKTAPAAKKRRTG</sequence>
<keyword evidence="3" id="KW-1185">Reference proteome</keyword>
<dbReference type="RefSeq" id="WP_344084223.1">
    <property type="nucleotide sequence ID" value="NZ_BAAAHB010000001.1"/>
</dbReference>
<feature type="compositionally biased region" description="Basic residues" evidence="1">
    <location>
        <begin position="55"/>
        <end position="70"/>
    </location>
</feature>
<dbReference type="Proteomes" id="UP001499895">
    <property type="component" value="Unassembled WGS sequence"/>
</dbReference>
<accession>A0ABN0ZDA6</accession>
<evidence type="ECO:0000256" key="1">
    <source>
        <dbReference type="SAM" id="MobiDB-lite"/>
    </source>
</evidence>
<dbReference type="EMBL" id="BAAAHB010000001">
    <property type="protein sequence ID" value="GAA0443978.1"/>
    <property type="molecule type" value="Genomic_DNA"/>
</dbReference>
<evidence type="ECO:0000313" key="3">
    <source>
        <dbReference type="Proteomes" id="UP001499895"/>
    </source>
</evidence>
<gene>
    <name evidence="2" type="ORF">GCM10009544_03500</name>
</gene>